<comment type="caution">
    <text evidence="3">The sequence shown here is derived from an EMBL/GenBank/DDBJ whole genome shotgun (WGS) entry which is preliminary data.</text>
</comment>
<accession>A0A533Q6R8</accession>
<dbReference type="Proteomes" id="UP000319783">
    <property type="component" value="Unassembled WGS sequence"/>
</dbReference>
<evidence type="ECO:0000259" key="2">
    <source>
        <dbReference type="Pfam" id="PF20229"/>
    </source>
</evidence>
<organism evidence="3 4">
    <name type="scientific">Candidatus Jettenia ecosi</name>
    <dbReference type="NCBI Taxonomy" id="2494326"/>
    <lineage>
        <taxon>Bacteria</taxon>
        <taxon>Pseudomonadati</taxon>
        <taxon>Planctomycetota</taxon>
        <taxon>Candidatus Brocadiia</taxon>
        <taxon>Candidatus Brocadiales</taxon>
        <taxon>Candidatus Brocadiaceae</taxon>
        <taxon>Candidatus Jettenia</taxon>
    </lineage>
</organism>
<name>A0A533Q6R8_9BACT</name>
<dbReference type="InterPro" id="IPR018634">
    <property type="entry name" value="ChrB_C"/>
</dbReference>
<dbReference type="Pfam" id="PF09828">
    <property type="entry name" value="ChrB_C"/>
    <property type="match status" value="1"/>
</dbReference>
<feature type="domain" description="ChrB C-terminal" evidence="1">
    <location>
        <begin position="232"/>
        <end position="361"/>
    </location>
</feature>
<gene>
    <name evidence="3" type="ORF">JETT_3431</name>
</gene>
<evidence type="ECO:0000313" key="4">
    <source>
        <dbReference type="Proteomes" id="UP000319783"/>
    </source>
</evidence>
<reference evidence="3 4" key="1">
    <citation type="submission" date="2019-04" db="EMBL/GenBank/DDBJ databases">
        <title>Genome of a novel bacterium Candidatus Jettenia ecosi reconstructed from metagenome of an anammox bioreactor.</title>
        <authorList>
            <person name="Mardanov A.V."/>
            <person name="Beletsky A.V."/>
            <person name="Ravin N.V."/>
            <person name="Botchkova E.A."/>
            <person name="Litti Y.V."/>
            <person name="Nozhevnikova A.N."/>
        </authorList>
    </citation>
    <scope>NUCLEOTIDE SEQUENCE [LARGE SCALE GENOMIC DNA]</scope>
    <source>
        <strain evidence="3">J2</strain>
    </source>
</reference>
<feature type="domain" description="ChrB N-terminal" evidence="2">
    <location>
        <begin position="60"/>
        <end position="211"/>
    </location>
</feature>
<dbReference type="EMBL" id="SULG01000111">
    <property type="protein sequence ID" value="TLD40308.1"/>
    <property type="molecule type" value="Genomic_DNA"/>
</dbReference>
<protein>
    <submittedName>
        <fullName evidence="3">Chromate resistance protein ChrB</fullName>
    </submittedName>
</protein>
<dbReference type="InterPro" id="IPR046858">
    <property type="entry name" value="ChrB_N"/>
</dbReference>
<proteinExistence type="predicted"/>
<sequence>MFALVLYDSKRLYVFPFGRTQGSPLRRYYKKVAERPNLIITMNKWILLTHQIAQDAPNLRVKVWRHLKKLGAVLFKNAVYLLPYTKEHEESMQWICKQIRDSGSDASLFITESMDKKHNEEIIKTFQESCNKEYLPFIDQCNDVLKQIEQIEGTEGITDRFVEDLKRKLSEIVKSADEVAKIDFFHAPQRDMLLKKIESIRQKIEKWSKKMKEEVPVANKVYQKKDFLGKKWVTRKDIYIDRLASAWLIKKFIDPNAKFVFLSKGENNLPKNTIPFDMYGAEFTHHGDDCTFETLIKAFDLKDSVLRPIAEIVHDIDLKDNKYNRKEADGIGQIITGLSKKLNNDNKLLEKGMEIFDALYQNYSSNYE</sequence>
<dbReference type="AlphaFoldDB" id="A0A533Q6R8"/>
<evidence type="ECO:0000313" key="3">
    <source>
        <dbReference type="EMBL" id="TLD40308.1"/>
    </source>
</evidence>
<evidence type="ECO:0000259" key="1">
    <source>
        <dbReference type="Pfam" id="PF09828"/>
    </source>
</evidence>
<dbReference type="Pfam" id="PF20229">
    <property type="entry name" value="ChrB_N"/>
    <property type="match status" value="1"/>
</dbReference>